<dbReference type="InterPro" id="IPR013595">
    <property type="entry name" value="Pept_S33_TAP-like_C"/>
</dbReference>
<accession>A0A1Q5TMC2</accession>
<dbReference type="Pfam" id="PF00561">
    <property type="entry name" value="Abhydrolase_1"/>
    <property type="match status" value="1"/>
</dbReference>
<evidence type="ECO:0000313" key="6">
    <source>
        <dbReference type="EMBL" id="OKP01367.1"/>
    </source>
</evidence>
<evidence type="ECO:0000259" key="5">
    <source>
        <dbReference type="Pfam" id="PF08386"/>
    </source>
</evidence>
<evidence type="ECO:0000256" key="2">
    <source>
        <dbReference type="ARBA" id="ARBA00022801"/>
    </source>
</evidence>
<gene>
    <name evidence="6" type="ORF">PENSUB_7357</name>
</gene>
<protein>
    <submittedName>
        <fullName evidence="6">Uncharacterized protein</fullName>
    </submittedName>
</protein>
<sequence length="494" mass="54605">MFSLHIFSALMAIPAIWTVANARSVPASTSFSQVQFAKCPSSFGDLGSGFDCGALEVPIDWDNPYGEKIQLAMLRHNATKPEQRIGTLFFNPGGPGYSSVSYIEGAVKLFGDEVSDRFDIIGLDPRGVGISSPIKCDPEYYNQRVSLWPSNQIEFDALVNKYARFGESCYNMTGPLVKHMDSVSVAKDIEAIRQGLGDEKLNYLGLSYGTLIGQTYAELFPQNIRTMVLDGNMDHSTDHISYLTVKSFTYETELVRFTEWCGPSKECPFNGTSAAILKIWDDLLAKADKKPLPAPSCKVSGTCRADVTSEEILNSVNSMLWFKSGPFETWNKLGKALYSATKGDASGFSDTLALNSSSTSFQDQPVSCLDWDHPEESLVALKYQHELASSQWPHVKIGDDGRNKCIGWPFPAVNKVRRANIIGTPRILLINSQFDPSCSYIWANGLRDQIQNSTLLTRKGDGHTSYMVFGESRDIANNYFVNLTLPTDNTIVNS</sequence>
<dbReference type="Gene3D" id="3.40.50.1820">
    <property type="entry name" value="alpha/beta hydrolase"/>
    <property type="match status" value="1"/>
</dbReference>
<proteinExistence type="inferred from homology"/>
<dbReference type="InterPro" id="IPR051601">
    <property type="entry name" value="Serine_prot/Carboxylest_S33"/>
</dbReference>
<dbReference type="Pfam" id="PF08386">
    <property type="entry name" value="Abhydrolase_4"/>
    <property type="match status" value="1"/>
</dbReference>
<evidence type="ECO:0000256" key="1">
    <source>
        <dbReference type="ARBA" id="ARBA00010088"/>
    </source>
</evidence>
<feature type="domain" description="AB hydrolase-1" evidence="4">
    <location>
        <begin position="87"/>
        <end position="297"/>
    </location>
</feature>
<keyword evidence="2" id="KW-0378">Hydrolase</keyword>
<evidence type="ECO:0000256" key="3">
    <source>
        <dbReference type="SAM" id="SignalP"/>
    </source>
</evidence>
<comment type="caution">
    <text evidence="6">The sequence shown here is derived from an EMBL/GenBank/DDBJ whole genome shotgun (WGS) entry which is preliminary data.</text>
</comment>
<keyword evidence="3" id="KW-0732">Signal</keyword>
<feature type="chain" id="PRO_5013338916" evidence="3">
    <location>
        <begin position="23"/>
        <end position="494"/>
    </location>
</feature>
<dbReference type="PANTHER" id="PTHR43248:SF30">
    <property type="entry name" value="AB HYDROLASE-1 DOMAIN-CONTAINING PROTEIN"/>
    <property type="match status" value="1"/>
</dbReference>
<comment type="similarity">
    <text evidence="1">Belongs to the peptidase S33 family.</text>
</comment>
<evidence type="ECO:0000313" key="7">
    <source>
        <dbReference type="Proteomes" id="UP000186955"/>
    </source>
</evidence>
<dbReference type="InterPro" id="IPR000073">
    <property type="entry name" value="AB_hydrolase_1"/>
</dbReference>
<dbReference type="GO" id="GO:0016787">
    <property type="term" value="F:hydrolase activity"/>
    <property type="evidence" value="ECO:0007669"/>
    <property type="project" value="UniProtKB-KW"/>
</dbReference>
<dbReference type="Proteomes" id="UP000186955">
    <property type="component" value="Unassembled WGS sequence"/>
</dbReference>
<dbReference type="GO" id="GO:0072330">
    <property type="term" value="P:monocarboxylic acid biosynthetic process"/>
    <property type="evidence" value="ECO:0007669"/>
    <property type="project" value="UniProtKB-ARBA"/>
</dbReference>
<feature type="signal peptide" evidence="3">
    <location>
        <begin position="1"/>
        <end position="22"/>
    </location>
</feature>
<keyword evidence="7" id="KW-1185">Reference proteome</keyword>
<organism evidence="6 7">
    <name type="scientific">Penicillium subrubescens</name>
    <dbReference type="NCBI Taxonomy" id="1316194"/>
    <lineage>
        <taxon>Eukaryota</taxon>
        <taxon>Fungi</taxon>
        <taxon>Dikarya</taxon>
        <taxon>Ascomycota</taxon>
        <taxon>Pezizomycotina</taxon>
        <taxon>Eurotiomycetes</taxon>
        <taxon>Eurotiomycetidae</taxon>
        <taxon>Eurotiales</taxon>
        <taxon>Aspergillaceae</taxon>
        <taxon>Penicillium</taxon>
    </lineage>
</organism>
<dbReference type="SUPFAM" id="SSF53474">
    <property type="entry name" value="alpha/beta-Hydrolases"/>
    <property type="match status" value="1"/>
</dbReference>
<reference evidence="6 7" key="1">
    <citation type="submission" date="2016-10" db="EMBL/GenBank/DDBJ databases">
        <title>Genome sequence of the ascomycete fungus Penicillium subrubescens.</title>
        <authorList>
            <person name="De Vries R.P."/>
            <person name="Peng M."/>
            <person name="Dilokpimol A."/>
            <person name="Hilden K."/>
            <person name="Makela M.R."/>
            <person name="Grigoriev I."/>
            <person name="Riley R."/>
            <person name="Granchi Z."/>
        </authorList>
    </citation>
    <scope>NUCLEOTIDE SEQUENCE [LARGE SCALE GENOMIC DNA]</scope>
    <source>
        <strain evidence="6 7">CBS 132785</strain>
    </source>
</reference>
<dbReference type="InterPro" id="IPR029058">
    <property type="entry name" value="AB_hydrolase_fold"/>
</dbReference>
<dbReference type="GO" id="GO:0017000">
    <property type="term" value="P:antibiotic biosynthetic process"/>
    <property type="evidence" value="ECO:0007669"/>
    <property type="project" value="UniProtKB-ARBA"/>
</dbReference>
<dbReference type="OrthoDB" id="425534at2759"/>
<dbReference type="EMBL" id="MNBE01000639">
    <property type="protein sequence ID" value="OKP01367.1"/>
    <property type="molecule type" value="Genomic_DNA"/>
</dbReference>
<name>A0A1Q5TMC2_9EURO</name>
<evidence type="ECO:0000259" key="4">
    <source>
        <dbReference type="Pfam" id="PF00561"/>
    </source>
</evidence>
<feature type="domain" description="Peptidase S33 tripeptidyl aminopeptidase-like C-terminal" evidence="5">
    <location>
        <begin position="402"/>
        <end position="490"/>
    </location>
</feature>
<dbReference type="AlphaFoldDB" id="A0A1Q5TMC2"/>
<dbReference type="PANTHER" id="PTHR43248">
    <property type="entry name" value="2-SUCCINYL-6-HYDROXY-2,4-CYCLOHEXADIENE-1-CARBOXYLATE SYNTHASE"/>
    <property type="match status" value="1"/>
</dbReference>